<dbReference type="PANTHER" id="PTHR12565">
    <property type="entry name" value="STEROL REGULATORY ELEMENT-BINDING PROTEIN"/>
    <property type="match status" value="1"/>
</dbReference>
<dbReference type="FunFam" id="4.10.280.10:FF:000002">
    <property type="entry name" value="Basic helix-loop-helix transcription factor"/>
    <property type="match status" value="1"/>
</dbReference>
<evidence type="ECO:0000313" key="9">
    <source>
        <dbReference type="Proteomes" id="UP000036987"/>
    </source>
</evidence>
<accession>A0A0K9Q1Q4</accession>
<evidence type="ECO:0000256" key="1">
    <source>
        <dbReference type="ARBA" id="ARBA00004123"/>
    </source>
</evidence>
<reference evidence="9" key="1">
    <citation type="journal article" date="2016" name="Nature">
        <title>The genome of the seagrass Zostera marina reveals angiosperm adaptation to the sea.</title>
        <authorList>
            <person name="Olsen J.L."/>
            <person name="Rouze P."/>
            <person name="Verhelst B."/>
            <person name="Lin Y.-C."/>
            <person name="Bayer T."/>
            <person name="Collen J."/>
            <person name="Dattolo E."/>
            <person name="De Paoli E."/>
            <person name="Dittami S."/>
            <person name="Maumus F."/>
            <person name="Michel G."/>
            <person name="Kersting A."/>
            <person name="Lauritano C."/>
            <person name="Lohaus R."/>
            <person name="Toepel M."/>
            <person name="Tonon T."/>
            <person name="Vanneste K."/>
            <person name="Amirebrahimi M."/>
            <person name="Brakel J."/>
            <person name="Bostroem C."/>
            <person name="Chovatia M."/>
            <person name="Grimwood J."/>
            <person name="Jenkins J.W."/>
            <person name="Jueterbock A."/>
            <person name="Mraz A."/>
            <person name="Stam W.T."/>
            <person name="Tice H."/>
            <person name="Bornberg-Bauer E."/>
            <person name="Green P.J."/>
            <person name="Pearson G.A."/>
            <person name="Procaccini G."/>
            <person name="Duarte C.M."/>
            <person name="Schmutz J."/>
            <person name="Reusch T.B.H."/>
            <person name="Van de Peer Y."/>
        </authorList>
    </citation>
    <scope>NUCLEOTIDE SEQUENCE [LARGE SCALE GENOMIC DNA]</scope>
    <source>
        <strain evidence="9">cv. Finnish</strain>
    </source>
</reference>
<dbReference type="AlphaFoldDB" id="A0A0K9Q1Q4"/>
<sequence length="279" mass="30905">MSWSTVEEMLGSLDTTTTTTPHQQQVNLWQHAMSSGKERSSSSTTGGSNKRKMGNAESCEDYYCSDVANIKKMKGGEQTVSSMNKKMKMKNNKSGKNEENCSEDWKNNFIHVRARRGQATDSHSLAERVRREKISERMKYLQDLVPGCDRITGKAGMLDEIINYVQSLQSQVEFLSMKLATVNPNVPDFNGNTSFMMSSGGDDTTVCGGGSGLIDTSYLGVNPVDLQQHMLQVSDSFTNTFLDTIIPSPYGGYHHVDQHQNPHLQGIIAGGYQNLKLET</sequence>
<keyword evidence="4" id="KW-0804">Transcription</keyword>
<dbReference type="SMART" id="SM00353">
    <property type="entry name" value="HLH"/>
    <property type="match status" value="1"/>
</dbReference>
<dbReference type="GO" id="GO:0003700">
    <property type="term" value="F:DNA-binding transcription factor activity"/>
    <property type="evidence" value="ECO:0000318"/>
    <property type="project" value="GO_Central"/>
</dbReference>
<feature type="region of interest" description="Disordered" evidence="6">
    <location>
        <begin position="1"/>
        <end position="55"/>
    </location>
</feature>
<dbReference type="STRING" id="29655.A0A0K9Q1Q4"/>
<dbReference type="Gene3D" id="4.10.280.10">
    <property type="entry name" value="Helix-loop-helix DNA-binding domain"/>
    <property type="match status" value="1"/>
</dbReference>
<comment type="subcellular location">
    <subcellularLocation>
        <location evidence="1">Nucleus</location>
    </subcellularLocation>
</comment>
<dbReference type="PANTHER" id="PTHR12565:SF184">
    <property type="entry name" value="BHLH TRANSCRIPTION FACTOR"/>
    <property type="match status" value="1"/>
</dbReference>
<protein>
    <submittedName>
        <fullName evidence="8">Transcription factor bHLH64</fullName>
    </submittedName>
</protein>
<evidence type="ECO:0000256" key="2">
    <source>
        <dbReference type="ARBA" id="ARBA00005510"/>
    </source>
</evidence>
<dbReference type="EMBL" id="LFYR01000204">
    <property type="protein sequence ID" value="KMZ75178.1"/>
    <property type="molecule type" value="Genomic_DNA"/>
</dbReference>
<gene>
    <name evidence="8" type="ORF">ZOSMA_118G00580</name>
</gene>
<comment type="similarity">
    <text evidence="2">Belongs to the bHLH protein family.</text>
</comment>
<evidence type="ECO:0000259" key="7">
    <source>
        <dbReference type="PROSITE" id="PS50888"/>
    </source>
</evidence>
<dbReference type="PROSITE" id="PS50888">
    <property type="entry name" value="BHLH"/>
    <property type="match status" value="1"/>
</dbReference>
<evidence type="ECO:0000256" key="4">
    <source>
        <dbReference type="ARBA" id="ARBA00023163"/>
    </source>
</evidence>
<dbReference type="Pfam" id="PF00010">
    <property type="entry name" value="HLH"/>
    <property type="match status" value="1"/>
</dbReference>
<dbReference type="GO" id="GO:0005634">
    <property type="term" value="C:nucleus"/>
    <property type="evidence" value="ECO:0000318"/>
    <property type="project" value="GO_Central"/>
</dbReference>
<keyword evidence="9" id="KW-1185">Reference proteome</keyword>
<dbReference type="InterPro" id="IPR011598">
    <property type="entry name" value="bHLH_dom"/>
</dbReference>
<dbReference type="InterPro" id="IPR036638">
    <property type="entry name" value="HLH_DNA-bd_sf"/>
</dbReference>
<dbReference type="CDD" id="cd18919">
    <property type="entry name" value="bHLH_AtBPE_like"/>
    <property type="match status" value="1"/>
</dbReference>
<evidence type="ECO:0000256" key="5">
    <source>
        <dbReference type="ARBA" id="ARBA00023242"/>
    </source>
</evidence>
<dbReference type="InterPro" id="IPR024097">
    <property type="entry name" value="bHLH_ZIP_TF"/>
</dbReference>
<proteinExistence type="inferred from homology"/>
<evidence type="ECO:0000256" key="3">
    <source>
        <dbReference type="ARBA" id="ARBA00023015"/>
    </source>
</evidence>
<comment type="caution">
    <text evidence="8">The sequence shown here is derived from an EMBL/GenBank/DDBJ whole genome shotgun (WGS) entry which is preliminary data.</text>
</comment>
<dbReference type="GO" id="GO:0046983">
    <property type="term" value="F:protein dimerization activity"/>
    <property type="evidence" value="ECO:0007669"/>
    <property type="project" value="InterPro"/>
</dbReference>
<dbReference type="Proteomes" id="UP000036987">
    <property type="component" value="Unassembled WGS sequence"/>
</dbReference>
<dbReference type="SUPFAM" id="SSF47459">
    <property type="entry name" value="HLH, helix-loop-helix DNA-binding domain"/>
    <property type="match status" value="1"/>
</dbReference>
<evidence type="ECO:0000313" key="8">
    <source>
        <dbReference type="EMBL" id="KMZ75178.1"/>
    </source>
</evidence>
<feature type="domain" description="BHLH" evidence="7">
    <location>
        <begin position="118"/>
        <end position="168"/>
    </location>
</feature>
<keyword evidence="5" id="KW-0539">Nucleus</keyword>
<name>A0A0K9Q1Q4_ZOSMR</name>
<organism evidence="8 9">
    <name type="scientific">Zostera marina</name>
    <name type="common">Eelgrass</name>
    <dbReference type="NCBI Taxonomy" id="29655"/>
    <lineage>
        <taxon>Eukaryota</taxon>
        <taxon>Viridiplantae</taxon>
        <taxon>Streptophyta</taxon>
        <taxon>Embryophyta</taxon>
        <taxon>Tracheophyta</taxon>
        <taxon>Spermatophyta</taxon>
        <taxon>Magnoliopsida</taxon>
        <taxon>Liliopsida</taxon>
        <taxon>Zosteraceae</taxon>
        <taxon>Zostera</taxon>
    </lineage>
</organism>
<keyword evidence="3" id="KW-0805">Transcription regulation</keyword>
<evidence type="ECO:0000256" key="6">
    <source>
        <dbReference type="SAM" id="MobiDB-lite"/>
    </source>
</evidence>
<dbReference type="OrthoDB" id="1928604at2759"/>